<gene>
    <name evidence="1" type="ORF">HPP92_006111</name>
</gene>
<name>A0A835S011_VANPL</name>
<protein>
    <submittedName>
        <fullName evidence="1">Uncharacterized protein</fullName>
    </submittedName>
</protein>
<proteinExistence type="predicted"/>
<sequence length="105" mass="11026">MYLLGESKLSKTSALPPLPLLASSCFFPPPNKLPNQEELDDEEVLESSVIGVAGEVPGRLKPRGIPAPPPAAIIAARLGSSNGGKFCGTLRSRLSMIPAPYEGLE</sequence>
<comment type="caution">
    <text evidence="1">The sequence shown here is derived from an EMBL/GenBank/DDBJ whole genome shotgun (WGS) entry which is preliminary data.</text>
</comment>
<accession>A0A835S011</accession>
<evidence type="ECO:0000313" key="2">
    <source>
        <dbReference type="Proteomes" id="UP000639772"/>
    </source>
</evidence>
<evidence type="ECO:0000313" key="1">
    <source>
        <dbReference type="EMBL" id="KAG0495117.1"/>
    </source>
</evidence>
<organism evidence="1 2">
    <name type="scientific">Vanilla planifolia</name>
    <name type="common">Vanilla</name>
    <dbReference type="NCBI Taxonomy" id="51239"/>
    <lineage>
        <taxon>Eukaryota</taxon>
        <taxon>Viridiplantae</taxon>
        <taxon>Streptophyta</taxon>
        <taxon>Embryophyta</taxon>
        <taxon>Tracheophyta</taxon>
        <taxon>Spermatophyta</taxon>
        <taxon>Magnoliopsida</taxon>
        <taxon>Liliopsida</taxon>
        <taxon>Asparagales</taxon>
        <taxon>Orchidaceae</taxon>
        <taxon>Vanilloideae</taxon>
        <taxon>Vanilleae</taxon>
        <taxon>Vanilla</taxon>
    </lineage>
</organism>
<dbReference type="EMBL" id="JADCNM010000002">
    <property type="protein sequence ID" value="KAG0495117.1"/>
    <property type="molecule type" value="Genomic_DNA"/>
</dbReference>
<dbReference type="Proteomes" id="UP000639772">
    <property type="component" value="Unassembled WGS sequence"/>
</dbReference>
<reference evidence="1 2" key="1">
    <citation type="journal article" date="2020" name="Nat. Food">
        <title>A phased Vanilla planifolia genome enables genetic improvement of flavour and production.</title>
        <authorList>
            <person name="Hasing T."/>
            <person name="Tang H."/>
            <person name="Brym M."/>
            <person name="Khazi F."/>
            <person name="Huang T."/>
            <person name="Chambers A.H."/>
        </authorList>
    </citation>
    <scope>NUCLEOTIDE SEQUENCE [LARGE SCALE GENOMIC DNA]</scope>
    <source>
        <tissue evidence="1">Leaf</tissue>
    </source>
</reference>
<dbReference type="AlphaFoldDB" id="A0A835S011"/>